<dbReference type="InterPro" id="IPR003656">
    <property type="entry name" value="Znf_BED"/>
</dbReference>
<keyword evidence="3 8" id="KW-0863">Zinc-finger</keyword>
<evidence type="ECO:0000259" key="10">
    <source>
        <dbReference type="PROSITE" id="PS50808"/>
    </source>
</evidence>
<keyword evidence="2" id="KW-0479">Metal-binding</keyword>
<comment type="subcellular location">
    <subcellularLocation>
        <location evidence="1">Nucleus</location>
    </subcellularLocation>
</comment>
<dbReference type="SUPFAM" id="SSF57667">
    <property type="entry name" value="beta-beta-alpha zinc fingers"/>
    <property type="match status" value="1"/>
</dbReference>
<dbReference type="Pfam" id="PF02892">
    <property type="entry name" value="zf-BED"/>
    <property type="match status" value="1"/>
</dbReference>
<feature type="region of interest" description="Disordered" evidence="9">
    <location>
        <begin position="1"/>
        <end position="94"/>
    </location>
</feature>
<feature type="compositionally biased region" description="Basic residues" evidence="9">
    <location>
        <begin position="209"/>
        <end position="218"/>
    </location>
</feature>
<dbReference type="InterPro" id="IPR052035">
    <property type="entry name" value="ZnF_BED_domain_contain"/>
</dbReference>
<dbReference type="GO" id="GO:0003677">
    <property type="term" value="F:DNA binding"/>
    <property type="evidence" value="ECO:0007669"/>
    <property type="project" value="InterPro"/>
</dbReference>
<evidence type="ECO:0000256" key="2">
    <source>
        <dbReference type="ARBA" id="ARBA00022723"/>
    </source>
</evidence>
<evidence type="ECO:0000256" key="7">
    <source>
        <dbReference type="ARBA" id="ARBA00023242"/>
    </source>
</evidence>
<dbReference type="PANTHER" id="PTHR46481">
    <property type="entry name" value="ZINC FINGER BED DOMAIN-CONTAINING PROTEIN 4"/>
    <property type="match status" value="1"/>
</dbReference>
<dbReference type="SMART" id="SM00614">
    <property type="entry name" value="ZnF_BED"/>
    <property type="match status" value="1"/>
</dbReference>
<dbReference type="Proteomes" id="UP001341281">
    <property type="component" value="Chromosome 08"/>
</dbReference>
<evidence type="ECO:0000313" key="12">
    <source>
        <dbReference type="Proteomes" id="UP001341281"/>
    </source>
</evidence>
<dbReference type="InterPro" id="IPR012337">
    <property type="entry name" value="RNaseH-like_sf"/>
</dbReference>
<proteinExistence type="predicted"/>
<accession>A0AAQ3X9J7</accession>
<feature type="region of interest" description="Disordered" evidence="9">
    <location>
        <begin position="197"/>
        <end position="218"/>
    </location>
</feature>
<keyword evidence="7" id="KW-0539">Nucleus</keyword>
<reference evidence="11 12" key="1">
    <citation type="submission" date="2024-02" db="EMBL/GenBank/DDBJ databases">
        <title>High-quality chromosome-scale genome assembly of Pensacola bahiagrass (Paspalum notatum Flugge var. saurae).</title>
        <authorList>
            <person name="Vega J.M."/>
            <person name="Podio M."/>
            <person name="Orjuela J."/>
            <person name="Siena L.A."/>
            <person name="Pessino S.C."/>
            <person name="Combes M.C."/>
            <person name="Mariac C."/>
            <person name="Albertini E."/>
            <person name="Pupilli F."/>
            <person name="Ortiz J.P.A."/>
            <person name="Leblanc O."/>
        </authorList>
    </citation>
    <scope>NUCLEOTIDE SEQUENCE [LARGE SCALE GENOMIC DNA]</scope>
    <source>
        <strain evidence="11">R1</strain>
        <tissue evidence="11">Leaf</tissue>
    </source>
</reference>
<dbReference type="AlphaFoldDB" id="A0AAQ3X9J7"/>
<evidence type="ECO:0000256" key="3">
    <source>
        <dbReference type="ARBA" id="ARBA00022771"/>
    </source>
</evidence>
<evidence type="ECO:0000313" key="11">
    <source>
        <dbReference type="EMBL" id="WVZ90145.1"/>
    </source>
</evidence>
<keyword evidence="6" id="KW-0804">Transcription</keyword>
<evidence type="ECO:0000256" key="5">
    <source>
        <dbReference type="ARBA" id="ARBA00023015"/>
    </source>
</evidence>
<name>A0AAQ3X9J7_PASNO</name>
<evidence type="ECO:0000256" key="4">
    <source>
        <dbReference type="ARBA" id="ARBA00022833"/>
    </source>
</evidence>
<dbReference type="PANTHER" id="PTHR46481:SF10">
    <property type="entry name" value="ZINC FINGER BED DOMAIN-CONTAINING PROTEIN 39"/>
    <property type="match status" value="1"/>
</dbReference>
<evidence type="ECO:0000256" key="1">
    <source>
        <dbReference type="ARBA" id="ARBA00004123"/>
    </source>
</evidence>
<dbReference type="SUPFAM" id="SSF53098">
    <property type="entry name" value="Ribonuclease H-like"/>
    <property type="match status" value="1"/>
</dbReference>
<dbReference type="InterPro" id="IPR036236">
    <property type="entry name" value="Znf_C2H2_sf"/>
</dbReference>
<dbReference type="PROSITE" id="PS50808">
    <property type="entry name" value="ZF_BED"/>
    <property type="match status" value="1"/>
</dbReference>
<evidence type="ECO:0000256" key="6">
    <source>
        <dbReference type="ARBA" id="ARBA00023163"/>
    </source>
</evidence>
<dbReference type="EMBL" id="CP144752">
    <property type="protein sequence ID" value="WVZ90145.1"/>
    <property type="molecule type" value="Genomic_DNA"/>
</dbReference>
<dbReference type="GO" id="GO:0005634">
    <property type="term" value="C:nucleus"/>
    <property type="evidence" value="ECO:0007669"/>
    <property type="project" value="UniProtKB-SubCell"/>
</dbReference>
<gene>
    <name evidence="11" type="ORF">U9M48_036473</name>
</gene>
<feature type="compositionally biased region" description="Polar residues" evidence="9">
    <location>
        <begin position="156"/>
        <end position="173"/>
    </location>
</feature>
<feature type="region of interest" description="Disordered" evidence="9">
    <location>
        <begin position="156"/>
        <end position="181"/>
    </location>
</feature>
<sequence>MTPMSTSTALDADEDGKEIDQKVYRGMIGRGGAQRQPSSTESRRPPLDAGVPRPEAVGRRTSATRSRRPPPSPIPAPSSMARPQAVAPPPNSRSFLDGSAPSCCAAAPAPRRRRTRLHESLVCAVAICTLRSTDGEPQAVDQRLASLRLQMESVVQQKGGSANVSDGTDSESNSYDKNDDMTEDELTVLGGKGVGRVIIDESDDGGDRKRGKKRRRGRKTSKVWDVFDEVKVPDPYEKGKMILKARCKYCKKDYSYTPGSTTMTLSRHMKKCKAYSKALEKQMDQTLLNFAPSMAGETGLPTISSPHDYNHEQVKKLIAKMIIVHEYPFRMVEHTWFNILMRYLNPSYEFIGRKTIRAECLKVFETKKQTLAKVLKGVDFIALTTDLWTSNQTLSYMCLVAHIDSDWKMQSRAPYDCVTAWKIEDKVVSITLDNASNNDGAVRVLSFTVGLCARFQASPRETHRTAVKRILRYINFTPEFGLWYSTDSSLSLLGISDSDHAGCRIDRKSTSGTCQFLGTSLVSWSSRKQSSVATYTCEAEYVAVASCCSHMLWMLATLRNYGLTYGRVPILCDSSSAISVAKNPVLHSRTKHIDVRYHFLRDNYEKCIINIVKVASENQVADILTKPLDLETFNRLRGELGVVGEGVDKALIKGEIEGLKCTESGLSSWL</sequence>
<keyword evidence="4" id="KW-0862">Zinc</keyword>
<dbReference type="GO" id="GO:0009791">
    <property type="term" value="P:post-embryonic development"/>
    <property type="evidence" value="ECO:0007669"/>
    <property type="project" value="UniProtKB-ARBA"/>
</dbReference>
<keyword evidence="5" id="KW-0805">Transcription regulation</keyword>
<evidence type="ECO:0000256" key="9">
    <source>
        <dbReference type="SAM" id="MobiDB-lite"/>
    </source>
</evidence>
<organism evidence="11 12">
    <name type="scientific">Paspalum notatum var. saurae</name>
    <dbReference type="NCBI Taxonomy" id="547442"/>
    <lineage>
        <taxon>Eukaryota</taxon>
        <taxon>Viridiplantae</taxon>
        <taxon>Streptophyta</taxon>
        <taxon>Embryophyta</taxon>
        <taxon>Tracheophyta</taxon>
        <taxon>Spermatophyta</taxon>
        <taxon>Magnoliopsida</taxon>
        <taxon>Liliopsida</taxon>
        <taxon>Poales</taxon>
        <taxon>Poaceae</taxon>
        <taxon>PACMAD clade</taxon>
        <taxon>Panicoideae</taxon>
        <taxon>Andropogonodae</taxon>
        <taxon>Paspaleae</taxon>
        <taxon>Paspalinae</taxon>
        <taxon>Paspalum</taxon>
    </lineage>
</organism>
<dbReference type="CDD" id="cd09272">
    <property type="entry name" value="RNase_HI_RT_Ty1"/>
    <property type="match status" value="1"/>
</dbReference>
<protein>
    <recommendedName>
        <fullName evidence="10">BED-type domain-containing protein</fullName>
    </recommendedName>
</protein>
<keyword evidence="12" id="KW-1185">Reference proteome</keyword>
<dbReference type="GO" id="GO:0008270">
    <property type="term" value="F:zinc ion binding"/>
    <property type="evidence" value="ECO:0007669"/>
    <property type="project" value="UniProtKB-KW"/>
</dbReference>
<feature type="domain" description="BED-type" evidence="10">
    <location>
        <begin position="218"/>
        <end position="279"/>
    </location>
</feature>
<evidence type="ECO:0000256" key="8">
    <source>
        <dbReference type="PROSITE-ProRule" id="PRU00027"/>
    </source>
</evidence>